<evidence type="ECO:0000259" key="2">
    <source>
        <dbReference type="Pfam" id="PF03732"/>
    </source>
</evidence>
<dbReference type="EMBL" id="JAUESC010000388">
    <property type="protein sequence ID" value="KAK0571412.1"/>
    <property type="molecule type" value="Genomic_DNA"/>
</dbReference>
<reference evidence="3" key="2">
    <citation type="submission" date="2023-06" db="EMBL/GenBank/DDBJ databases">
        <authorList>
            <person name="Swenson N.G."/>
            <person name="Wegrzyn J.L."/>
            <person name="Mcevoy S.L."/>
        </authorList>
    </citation>
    <scope>NUCLEOTIDE SEQUENCE</scope>
    <source>
        <strain evidence="3">NS2018</strain>
        <tissue evidence="3">Leaf</tissue>
    </source>
</reference>
<dbReference type="SUPFAM" id="SSF50630">
    <property type="entry name" value="Acid proteases"/>
    <property type="match status" value="1"/>
</dbReference>
<feature type="compositionally biased region" description="Basic and acidic residues" evidence="1">
    <location>
        <begin position="547"/>
        <end position="557"/>
    </location>
</feature>
<name>A0AA39REW3_ACESA</name>
<feature type="domain" description="Retrotransposon gag" evidence="2">
    <location>
        <begin position="155"/>
        <end position="248"/>
    </location>
</feature>
<feature type="region of interest" description="Disordered" evidence="1">
    <location>
        <begin position="379"/>
        <end position="443"/>
    </location>
</feature>
<dbReference type="AlphaFoldDB" id="A0AA39REW3"/>
<feature type="compositionally biased region" description="Polar residues" evidence="1">
    <location>
        <begin position="431"/>
        <end position="442"/>
    </location>
</feature>
<dbReference type="PANTHER" id="PTHR33067">
    <property type="entry name" value="RNA-DIRECTED DNA POLYMERASE-RELATED"/>
    <property type="match status" value="1"/>
</dbReference>
<protein>
    <recommendedName>
        <fullName evidence="2">Retrotransposon gag domain-containing protein</fullName>
    </recommendedName>
</protein>
<dbReference type="Proteomes" id="UP001168877">
    <property type="component" value="Unassembled WGS sequence"/>
</dbReference>
<reference evidence="3" key="1">
    <citation type="journal article" date="2022" name="Plant J.">
        <title>Strategies of tolerance reflected in two North American maple genomes.</title>
        <authorList>
            <person name="McEvoy S.L."/>
            <person name="Sezen U.U."/>
            <person name="Trouern-Trend A."/>
            <person name="McMahon S.M."/>
            <person name="Schaberg P.G."/>
            <person name="Yang J."/>
            <person name="Wegrzyn J.L."/>
            <person name="Swenson N.G."/>
        </authorList>
    </citation>
    <scope>NUCLEOTIDE SEQUENCE</scope>
    <source>
        <strain evidence="3">NS2018</strain>
    </source>
</reference>
<feature type="region of interest" description="Disordered" evidence="1">
    <location>
        <begin position="547"/>
        <end position="572"/>
    </location>
</feature>
<accession>A0AA39REW3</accession>
<dbReference type="PANTHER" id="PTHR33067:SF31">
    <property type="entry name" value="RNA-DIRECTED DNA POLYMERASE"/>
    <property type="match status" value="1"/>
</dbReference>
<feature type="compositionally biased region" description="Polar residues" evidence="1">
    <location>
        <begin position="401"/>
        <end position="411"/>
    </location>
</feature>
<dbReference type="CDD" id="cd00303">
    <property type="entry name" value="retropepsin_like"/>
    <property type="match status" value="1"/>
</dbReference>
<evidence type="ECO:0000313" key="4">
    <source>
        <dbReference type="Proteomes" id="UP001168877"/>
    </source>
</evidence>
<proteinExistence type="predicted"/>
<evidence type="ECO:0000256" key="1">
    <source>
        <dbReference type="SAM" id="MobiDB-lite"/>
    </source>
</evidence>
<feature type="compositionally biased region" description="Low complexity" evidence="1">
    <location>
        <begin position="385"/>
        <end position="400"/>
    </location>
</feature>
<keyword evidence="4" id="KW-1185">Reference proteome</keyword>
<dbReference type="Pfam" id="PF03732">
    <property type="entry name" value="Retrotrans_gag"/>
    <property type="match status" value="1"/>
</dbReference>
<feature type="region of interest" description="Disordered" evidence="1">
    <location>
        <begin position="839"/>
        <end position="859"/>
    </location>
</feature>
<organism evidence="3 4">
    <name type="scientific">Acer saccharum</name>
    <name type="common">Sugar maple</name>
    <dbReference type="NCBI Taxonomy" id="4024"/>
    <lineage>
        <taxon>Eukaryota</taxon>
        <taxon>Viridiplantae</taxon>
        <taxon>Streptophyta</taxon>
        <taxon>Embryophyta</taxon>
        <taxon>Tracheophyta</taxon>
        <taxon>Spermatophyta</taxon>
        <taxon>Magnoliopsida</taxon>
        <taxon>eudicotyledons</taxon>
        <taxon>Gunneridae</taxon>
        <taxon>Pentapetalae</taxon>
        <taxon>rosids</taxon>
        <taxon>malvids</taxon>
        <taxon>Sapindales</taxon>
        <taxon>Sapindaceae</taxon>
        <taxon>Hippocastanoideae</taxon>
        <taxon>Acereae</taxon>
        <taxon>Acer</taxon>
    </lineage>
</organism>
<sequence>MHPRTRSQNLHFLNFDPEIERIARRNRREARRRAEMGDQNAQLGHMGVPNVANQNQGELPPQANPVQEGLPHVGDERTLRDYTMPRVELHQSSIRQPTIAANSFEIRPSIIQMIGTTCIFNGLVNDDPNLHLQKFNEICDTFKYNGIPDEFIKLKLFPFSLGNDARIWLNSQPPNSITTFDQLAQAFLNRYFPPGKAARLRNEILSFQQFENESIYEAWERFKELQRRCPHNGLAKWQTLQAFYQGLTVSTRNLVDAAAGGSLMSKSMDAANELLEEMALNNSQWGSQRQVPKKIPGVLEVDERTSLQAQLASQHHQIVALQNKFSKMSAEPSKVQVAQCEWCLGPHLSMDCQVGNPFASSSQEQVSFVNYNRNFQNQPQQHHATQNPQNNPYQNTYNPPWRNNQNLSWKDNQPQQQQNLNQRQPPGFPQPHQQNCPNQVPNDQVEKKSNLEEMFSKYMGKLDNILETQDLALRKLDTKIDQVAQHSQASIQNLETQVGQLARAIQGRQQGVLPSNTMVNPKEQCNAISLRSGKEVELPENFGMRKEDVVEEKKSSSHDNVPTTSQDPPPPPEVKAYVPHIPYPQRLKKHKDAHNFGKFLEIFKKLQINIPFAEALSQMPTYVRFLKELLSNKRKLEEFETVALTEECSAILQNKLPPKLKDPGKFTIPCTIGHVKFESALIDSGASINLMPYSVFKKLGMGEVKPTRVTLQLADRSIKHPYGVLEDVLMKVGKFYFPVDFVILDMEEDFEVPLILGRPFLKTSGALVDHKEDKLTLRVGEEHVVFDLKKVANRPMEVDRCLLVEVVDPPIGEFSRKANPKEPPNSCVVQDVPRMKMKGVRKPGSYGVKKKTQVTPPDKIEKTLDKRDNKKKSCMVDQTRILNGFCVRMFYASHKLRKKGGEDVAPTIDPD</sequence>
<feature type="compositionally biased region" description="Low complexity" evidence="1">
    <location>
        <begin position="412"/>
        <end position="425"/>
    </location>
</feature>
<dbReference type="Gene3D" id="2.40.70.10">
    <property type="entry name" value="Acid Proteases"/>
    <property type="match status" value="1"/>
</dbReference>
<comment type="caution">
    <text evidence="3">The sequence shown here is derived from an EMBL/GenBank/DDBJ whole genome shotgun (WGS) entry which is preliminary data.</text>
</comment>
<dbReference type="Pfam" id="PF13650">
    <property type="entry name" value="Asp_protease_2"/>
    <property type="match status" value="1"/>
</dbReference>
<dbReference type="InterPro" id="IPR005162">
    <property type="entry name" value="Retrotrans_gag_dom"/>
</dbReference>
<evidence type="ECO:0000313" key="3">
    <source>
        <dbReference type="EMBL" id="KAK0571412.1"/>
    </source>
</evidence>
<dbReference type="InterPro" id="IPR021109">
    <property type="entry name" value="Peptidase_aspartic_dom_sf"/>
</dbReference>
<gene>
    <name evidence="3" type="ORF">LWI29_015290</name>
</gene>